<protein>
    <recommendedName>
        <fullName evidence="1">N-acetyltransferase domain-containing protein</fullName>
    </recommendedName>
</protein>
<dbReference type="Pfam" id="PF14542">
    <property type="entry name" value="Acetyltransf_CG"/>
    <property type="match status" value="1"/>
</dbReference>
<evidence type="ECO:0000313" key="2">
    <source>
        <dbReference type="EMBL" id="SET33750.1"/>
    </source>
</evidence>
<name>A0A1I0DN30_9RHOB</name>
<gene>
    <name evidence="2" type="ORF">SAMN04489858_104217</name>
</gene>
<dbReference type="AlphaFoldDB" id="A0A1I0DN30"/>
<dbReference type="EMBL" id="FOHO01000004">
    <property type="protein sequence ID" value="SET33750.1"/>
    <property type="molecule type" value="Genomic_DNA"/>
</dbReference>
<dbReference type="Gene3D" id="3.40.630.30">
    <property type="match status" value="1"/>
</dbReference>
<dbReference type="SUPFAM" id="SSF55729">
    <property type="entry name" value="Acyl-CoA N-acyltransferases (Nat)"/>
    <property type="match status" value="1"/>
</dbReference>
<dbReference type="PROSITE" id="PS51729">
    <property type="entry name" value="GNAT_YJDJ"/>
    <property type="match status" value="1"/>
</dbReference>
<accession>A0A1I0DN30</accession>
<dbReference type="PANTHER" id="PTHR31435">
    <property type="entry name" value="PROTEIN NATD1"/>
    <property type="match status" value="1"/>
</dbReference>
<dbReference type="PANTHER" id="PTHR31435:SF10">
    <property type="entry name" value="BSR4717 PROTEIN"/>
    <property type="match status" value="1"/>
</dbReference>
<dbReference type="InterPro" id="IPR016181">
    <property type="entry name" value="Acyl_CoA_acyltransferase"/>
</dbReference>
<keyword evidence="3" id="KW-1185">Reference proteome</keyword>
<organism evidence="2 3">
    <name type="scientific">Paracoccus homiensis</name>
    <dbReference type="NCBI Taxonomy" id="364199"/>
    <lineage>
        <taxon>Bacteria</taxon>
        <taxon>Pseudomonadati</taxon>
        <taxon>Pseudomonadota</taxon>
        <taxon>Alphaproteobacteria</taxon>
        <taxon>Rhodobacterales</taxon>
        <taxon>Paracoccaceae</taxon>
        <taxon>Paracoccus</taxon>
    </lineage>
</organism>
<dbReference type="OrthoDB" id="9800945at2"/>
<dbReference type="STRING" id="364199.SAMN04489858_104217"/>
<reference evidence="2 3" key="1">
    <citation type="submission" date="2016-10" db="EMBL/GenBank/DDBJ databases">
        <authorList>
            <person name="de Groot N.N."/>
        </authorList>
    </citation>
    <scope>NUCLEOTIDE SEQUENCE [LARGE SCALE GENOMIC DNA]</scope>
    <source>
        <strain evidence="2 3">DSM 17862</strain>
    </source>
</reference>
<evidence type="ECO:0000313" key="3">
    <source>
        <dbReference type="Proteomes" id="UP000199180"/>
    </source>
</evidence>
<proteinExistence type="predicted"/>
<evidence type="ECO:0000259" key="1">
    <source>
        <dbReference type="PROSITE" id="PS51729"/>
    </source>
</evidence>
<feature type="domain" description="N-acetyltransferase" evidence="1">
    <location>
        <begin position="7"/>
        <end position="92"/>
    </location>
</feature>
<dbReference type="InterPro" id="IPR045057">
    <property type="entry name" value="Gcn5-rel_NAT"/>
</dbReference>
<dbReference type="InterPro" id="IPR031165">
    <property type="entry name" value="GNAT_YJDJ"/>
</dbReference>
<dbReference type="Proteomes" id="UP000199180">
    <property type="component" value="Unassembled WGS sequence"/>
</dbReference>
<sequence length="92" mass="10508">MSQIHHEKDDSKGRYWMQVDGHLAELTYSRAGDSMIIIDHTDVPDALRGQGVGVRLVERAVADARQNGIRILPLCPFAKAQFQRHRDWQDVL</sequence>